<evidence type="ECO:0000256" key="7">
    <source>
        <dbReference type="PIRSR" id="PIRSR001227-1"/>
    </source>
</evidence>
<dbReference type="Gene3D" id="1.10.1400.10">
    <property type="match status" value="1"/>
</dbReference>
<dbReference type="GO" id="GO:0042597">
    <property type="term" value="C:periplasmic space"/>
    <property type="evidence" value="ECO:0007669"/>
    <property type="project" value="UniProtKB-SubCell"/>
</dbReference>
<keyword evidence="5" id="KW-0378">Hydrolase</keyword>
<keyword evidence="10" id="KW-1185">Reference proteome</keyword>
<keyword evidence="4" id="KW-0574">Periplasm</keyword>
<dbReference type="PIRSF" id="PIRSF001227">
    <property type="entry name" value="Pen_acylase"/>
    <property type="match status" value="1"/>
</dbReference>
<dbReference type="InterPro" id="IPR002692">
    <property type="entry name" value="S45"/>
</dbReference>
<dbReference type="RefSeq" id="WP_269818911.1">
    <property type="nucleotide sequence ID" value="NZ_CP114976.1"/>
</dbReference>
<dbReference type="SUPFAM" id="SSF56235">
    <property type="entry name" value="N-terminal nucleophile aminohydrolases (Ntn hydrolases)"/>
    <property type="match status" value="1"/>
</dbReference>
<dbReference type="Gene3D" id="2.30.120.10">
    <property type="match status" value="1"/>
</dbReference>
<dbReference type="InterPro" id="IPR043146">
    <property type="entry name" value="Penicillin_amidase_N_B-knob"/>
</dbReference>
<dbReference type="Gene3D" id="3.60.20.10">
    <property type="entry name" value="Glutamine Phosphoribosylpyrophosphate, subunit 1, domain 1"/>
    <property type="match status" value="1"/>
</dbReference>
<evidence type="ECO:0000313" key="10">
    <source>
        <dbReference type="Proteomes" id="UP001212189"/>
    </source>
</evidence>
<accession>A0AAE9VW77</accession>
<comment type="cofactor">
    <cofactor evidence="8">
        <name>Ca(2+)</name>
        <dbReference type="ChEBI" id="CHEBI:29108"/>
    </cofactor>
    <text evidence="8">Binds 1 Ca(2+) ion per dimer.</text>
</comment>
<name>A0AAE9VW77_9GAMM</name>
<keyword evidence="3" id="KW-0732">Signal</keyword>
<feature type="binding site" evidence="8">
    <location>
        <position position="184"/>
    </location>
    <ligand>
        <name>Ca(2+)</name>
        <dbReference type="ChEBI" id="CHEBI:29108"/>
    </ligand>
</feature>
<organism evidence="9 10">
    <name type="scientific">Denitrificimonas caeni</name>
    <dbReference type="NCBI Taxonomy" id="521720"/>
    <lineage>
        <taxon>Bacteria</taxon>
        <taxon>Pseudomonadati</taxon>
        <taxon>Pseudomonadota</taxon>
        <taxon>Gammaproteobacteria</taxon>
        <taxon>Pseudomonadales</taxon>
        <taxon>Pseudomonadaceae</taxon>
        <taxon>Denitrificimonas</taxon>
    </lineage>
</organism>
<reference evidence="9 10" key="1">
    <citation type="submission" date="2022-12" db="EMBL/GenBank/DDBJ databases">
        <title>Coexistence and Characterization of a Novel Tigecycline Resistance gene tet(X) variant and blaNDM-1 in a Pseudomonas caeni Isolate of Chicken Origin.</title>
        <authorList>
            <person name="Lu X."/>
            <person name="Zhang L."/>
            <person name="Li R."/>
            <person name="Wang Z."/>
        </authorList>
    </citation>
    <scope>NUCLEOTIDE SEQUENCE [LARGE SCALE GENOMIC DNA]</scope>
    <source>
        <strain evidence="9 10">CE14</strain>
    </source>
</reference>
<dbReference type="GO" id="GO:0046872">
    <property type="term" value="F:metal ion binding"/>
    <property type="evidence" value="ECO:0007669"/>
    <property type="project" value="UniProtKB-KW"/>
</dbReference>
<sequence length="796" mass="88844">MKRFFIFLAVLVGCAVLAATWYVQQKLPQRSGNLPLTGLTDVVEVHYDERGVPHIQAQNELDAYRALGYVQAQDRLFQMEIMRRLARGELSEILGPKTVKLDRLFRTLRLHQHAQQYVQTIDVNSPPAQALQAYLDGVNFYQEHRPQPMEFDLLGVNPRPFTMEDTLSIAGYLAYSFAAAFRTEPTLSYIRQKLGEEYLQIFDLSAPSNGAIPKLLSPELTSSDWSQLQSLAQLSQAALFDAGLPQFEGSNAWVVDGSKTASGKPLLAGDPHITFSVPAVWYEAHIQAPSFELYGHFQALNPFALLGHNHEFGWSITMFQNDDLDLIALKSNPENPEQYWHENDWQTLDSQTQWIPIKGQEPEQLILHQSTYGPIINDALSSSQADTPIAMWWAFLETENPILDAFYELNRANTLEKARQAVSQIHAPGLNVIWANAQGDIAWWAAAKMPIRDQSAQPSFILDSQTAASNKYGFYPFSDNPQEENPAQGYIVSANFLPASPNKVPLPGYYNLADRGAQLVEQLSQPDILWDTDNSQALQLGERTGYAQRVLSPLLADLAAAASTAEEQELITQLSHWQGDYPIDSYLPTVFTEFSYQLLQAAMLDELGEDVFANLLNTRIIDSALPLLVADADSPWWHNRSSGVEQTRQHVVAQAWQATLDHLRSSLGSKPQDWLWGSAHTLTHKHPLGQQAPLDSLLNIGSFAAPGGHEMPNNLSSGYGPAPWAVVYGPSTRRLIDFAAPQKSLGINPVGQSGVRFDRHYSDQAKAYMQGQYFQQHLAAQDIQDNTLSSLRLLPE</sequence>
<dbReference type="EMBL" id="CP114976">
    <property type="protein sequence ID" value="WBE25966.1"/>
    <property type="molecule type" value="Genomic_DNA"/>
</dbReference>
<dbReference type="PANTHER" id="PTHR34218">
    <property type="entry name" value="PEPTIDASE S45 PENICILLIN AMIDASE"/>
    <property type="match status" value="1"/>
</dbReference>
<feature type="active site" description="Nucleophile" evidence="7">
    <location>
        <position position="250"/>
    </location>
</feature>
<dbReference type="InterPro" id="IPR023343">
    <property type="entry name" value="Penicillin_amidase_dom1"/>
</dbReference>
<comment type="subcellular location">
    <subcellularLocation>
        <location evidence="1">Periplasm</location>
    </subcellularLocation>
</comment>
<evidence type="ECO:0000256" key="8">
    <source>
        <dbReference type="PIRSR" id="PIRSR001227-2"/>
    </source>
</evidence>
<proteinExistence type="inferred from homology"/>
<dbReference type="InterPro" id="IPR029055">
    <property type="entry name" value="Ntn_hydrolases_N"/>
</dbReference>
<feature type="binding site" evidence="8">
    <location>
        <position position="325"/>
    </location>
    <ligand>
        <name>Ca(2+)</name>
        <dbReference type="ChEBI" id="CHEBI:29108"/>
    </ligand>
</feature>
<keyword evidence="8" id="KW-0479">Metal-binding</keyword>
<evidence type="ECO:0000256" key="6">
    <source>
        <dbReference type="ARBA" id="ARBA00023145"/>
    </source>
</evidence>
<evidence type="ECO:0000256" key="3">
    <source>
        <dbReference type="ARBA" id="ARBA00022729"/>
    </source>
</evidence>
<dbReference type="Pfam" id="PF01804">
    <property type="entry name" value="Penicil_amidase"/>
    <property type="match status" value="1"/>
</dbReference>
<dbReference type="AlphaFoldDB" id="A0AAE9VW77"/>
<evidence type="ECO:0000256" key="4">
    <source>
        <dbReference type="ARBA" id="ARBA00022764"/>
    </source>
</evidence>
<dbReference type="KEGG" id="dce:O6P33_03765"/>
<evidence type="ECO:0000256" key="2">
    <source>
        <dbReference type="ARBA" id="ARBA00006586"/>
    </source>
</evidence>
<feature type="binding site" evidence="8">
    <location>
        <position position="322"/>
    </location>
    <ligand>
        <name>Ca(2+)</name>
        <dbReference type="ChEBI" id="CHEBI:29108"/>
    </ligand>
</feature>
<keyword evidence="8" id="KW-0106">Calcium</keyword>
<dbReference type="GO" id="GO:0016811">
    <property type="term" value="F:hydrolase activity, acting on carbon-nitrogen (but not peptide) bonds, in linear amides"/>
    <property type="evidence" value="ECO:0007669"/>
    <property type="project" value="InterPro"/>
</dbReference>
<dbReference type="CDD" id="cd03747">
    <property type="entry name" value="Ntn_PGA_like"/>
    <property type="match status" value="1"/>
</dbReference>
<protein>
    <submittedName>
        <fullName evidence="9">Penicillin acylase family protein</fullName>
    </submittedName>
</protein>
<evidence type="ECO:0000256" key="5">
    <source>
        <dbReference type="ARBA" id="ARBA00022801"/>
    </source>
</evidence>
<gene>
    <name evidence="9" type="ORF">O6P33_03765</name>
</gene>
<feature type="binding site" evidence="8">
    <location>
        <position position="458"/>
    </location>
    <ligand>
        <name>Ca(2+)</name>
        <dbReference type="ChEBI" id="CHEBI:29108"/>
    </ligand>
</feature>
<dbReference type="InterPro" id="IPR014395">
    <property type="entry name" value="Pen/GL7ACA/AHL_acylase"/>
</dbReference>
<comment type="similarity">
    <text evidence="2">Belongs to the peptidase S45 family.</text>
</comment>
<evidence type="ECO:0000313" key="9">
    <source>
        <dbReference type="EMBL" id="WBE25966.1"/>
    </source>
</evidence>
<dbReference type="PANTHER" id="PTHR34218:SF5">
    <property type="entry name" value="PENICILLIN ACYLASE FAMILY PROTEIN"/>
    <property type="match status" value="1"/>
</dbReference>
<dbReference type="Proteomes" id="UP001212189">
    <property type="component" value="Chromosome"/>
</dbReference>
<dbReference type="Gene3D" id="1.10.439.10">
    <property type="entry name" value="Penicillin Amidohydrolase, domain 1"/>
    <property type="match status" value="1"/>
</dbReference>
<keyword evidence="6" id="KW-0865">Zymogen</keyword>
<dbReference type="GO" id="GO:0017000">
    <property type="term" value="P:antibiotic biosynthetic process"/>
    <property type="evidence" value="ECO:0007669"/>
    <property type="project" value="InterPro"/>
</dbReference>
<dbReference type="InterPro" id="IPR043147">
    <property type="entry name" value="Penicillin_amidase_A-knob"/>
</dbReference>
<evidence type="ECO:0000256" key="1">
    <source>
        <dbReference type="ARBA" id="ARBA00004418"/>
    </source>
</evidence>